<dbReference type="InterPro" id="IPR038885">
    <property type="entry name" value="PLB1"/>
</dbReference>
<comment type="caution">
    <text evidence="2">The sequence shown here is derived from an EMBL/GenBank/DDBJ whole genome shotgun (WGS) entry which is preliminary data.</text>
</comment>
<feature type="non-terminal residue" evidence="2">
    <location>
        <position position="386"/>
    </location>
</feature>
<organism evidence="2 3">
    <name type="scientific">Ambispora gerdemannii</name>
    <dbReference type="NCBI Taxonomy" id="144530"/>
    <lineage>
        <taxon>Eukaryota</taxon>
        <taxon>Fungi</taxon>
        <taxon>Fungi incertae sedis</taxon>
        <taxon>Mucoromycota</taxon>
        <taxon>Glomeromycotina</taxon>
        <taxon>Glomeromycetes</taxon>
        <taxon>Archaeosporales</taxon>
        <taxon>Ambisporaceae</taxon>
        <taxon>Ambispora</taxon>
    </lineage>
</organism>
<dbReference type="InterPro" id="IPR036514">
    <property type="entry name" value="SGNH_hydro_sf"/>
</dbReference>
<gene>
    <name evidence="2" type="ORF">AGERDE_LOCUS9789</name>
</gene>
<dbReference type="GO" id="GO:0004620">
    <property type="term" value="F:phospholipase activity"/>
    <property type="evidence" value="ECO:0007669"/>
    <property type="project" value="InterPro"/>
</dbReference>
<proteinExistence type="predicted"/>
<sequence>MLNTILIAAIFLVGFLEFLKTKDLLDALPNLIFSYNSITTNKRHPVFEKNITQCARIPPRLFTPESVHDLRPDDIKYIMALGDSITAGFVAKGHYNGCPLTLHNLNENRGISFAAGGDEDAETIPNFIKFYRSDDVVGASVGKLCFINQYKPEVDHLNAAQSAAQTTNLLHEVHYLLEQLEKIPADFTKSFKFMNIFIGSNDICNVCTIEKVSPREFEKNIRATLKIIEQNIPNTIVNIMGLFNVSQVYAFAKGKSHCRWLYVLPQIQFGCACAFLPGRIGDFNRARMDEITMQYNQVIKRIINDYASRPPNPSFGLIYQEFNLDLMTFPIEAVSNVDCFHPSLISHQYIAKVIWNNLPVSQLSRQSDIVWDPELGVRCLVAEDRI</sequence>
<evidence type="ECO:0000313" key="2">
    <source>
        <dbReference type="EMBL" id="CAG8615056.1"/>
    </source>
</evidence>
<dbReference type="AlphaFoldDB" id="A0A9N9CWX8"/>
<dbReference type="GO" id="GO:0006644">
    <property type="term" value="P:phospholipid metabolic process"/>
    <property type="evidence" value="ECO:0007669"/>
    <property type="project" value="TreeGrafter"/>
</dbReference>
<feature type="signal peptide" evidence="1">
    <location>
        <begin position="1"/>
        <end position="21"/>
    </location>
</feature>
<name>A0A9N9CWX8_9GLOM</name>
<keyword evidence="3" id="KW-1185">Reference proteome</keyword>
<dbReference type="Proteomes" id="UP000789831">
    <property type="component" value="Unassembled WGS sequence"/>
</dbReference>
<dbReference type="EMBL" id="CAJVPL010002601">
    <property type="protein sequence ID" value="CAG8615056.1"/>
    <property type="molecule type" value="Genomic_DNA"/>
</dbReference>
<dbReference type="SUPFAM" id="SSF52266">
    <property type="entry name" value="SGNH hydrolase"/>
    <property type="match status" value="1"/>
</dbReference>
<dbReference type="Gene3D" id="3.40.50.1110">
    <property type="entry name" value="SGNH hydrolase"/>
    <property type="match status" value="1"/>
</dbReference>
<protein>
    <submittedName>
        <fullName evidence="2">4971_t:CDS:1</fullName>
    </submittedName>
</protein>
<feature type="chain" id="PRO_5040380935" evidence="1">
    <location>
        <begin position="22"/>
        <end position="386"/>
    </location>
</feature>
<dbReference type="Pfam" id="PF00657">
    <property type="entry name" value="Lipase_GDSL"/>
    <property type="match status" value="1"/>
</dbReference>
<dbReference type="InterPro" id="IPR001087">
    <property type="entry name" value="GDSL"/>
</dbReference>
<dbReference type="PANTHER" id="PTHR21325:SF31">
    <property type="entry name" value="GH22081P-RELATED"/>
    <property type="match status" value="1"/>
</dbReference>
<accession>A0A9N9CWX8</accession>
<evidence type="ECO:0000256" key="1">
    <source>
        <dbReference type="SAM" id="SignalP"/>
    </source>
</evidence>
<keyword evidence="1" id="KW-0732">Signal</keyword>
<evidence type="ECO:0000313" key="3">
    <source>
        <dbReference type="Proteomes" id="UP000789831"/>
    </source>
</evidence>
<dbReference type="OrthoDB" id="10265800at2759"/>
<reference evidence="2" key="1">
    <citation type="submission" date="2021-06" db="EMBL/GenBank/DDBJ databases">
        <authorList>
            <person name="Kallberg Y."/>
            <person name="Tangrot J."/>
            <person name="Rosling A."/>
        </authorList>
    </citation>
    <scope>NUCLEOTIDE SEQUENCE</scope>
    <source>
        <strain evidence="2">MT106</strain>
    </source>
</reference>
<dbReference type="PANTHER" id="PTHR21325">
    <property type="entry name" value="PHOSPHOLIPASE B, PLB1"/>
    <property type="match status" value="1"/>
</dbReference>